<feature type="transmembrane region" description="Helical" evidence="1">
    <location>
        <begin position="6"/>
        <end position="30"/>
    </location>
</feature>
<dbReference type="OrthoDB" id="5984490at2"/>
<reference evidence="2 3" key="1">
    <citation type="submission" date="2019-03" db="EMBL/GenBank/DDBJ databases">
        <title>Genomic Encyclopedia of Type Strains, Phase IV (KMG-IV): sequencing the most valuable type-strain genomes for metagenomic binning, comparative biology and taxonomic classification.</title>
        <authorList>
            <person name="Goeker M."/>
        </authorList>
    </citation>
    <scope>NUCLEOTIDE SEQUENCE [LARGE SCALE GENOMIC DNA]</scope>
    <source>
        <strain evidence="2 3">DSM 100059</strain>
    </source>
</reference>
<dbReference type="RefSeq" id="WP_133998934.1">
    <property type="nucleotide sequence ID" value="NZ_SODV01000002.1"/>
</dbReference>
<feature type="transmembrane region" description="Helical" evidence="1">
    <location>
        <begin position="127"/>
        <end position="143"/>
    </location>
</feature>
<feature type="transmembrane region" description="Helical" evidence="1">
    <location>
        <begin position="65"/>
        <end position="85"/>
    </location>
</feature>
<gene>
    <name evidence="2" type="ORF">EDB95_5021</name>
</gene>
<comment type="caution">
    <text evidence="2">The sequence shown here is derived from an EMBL/GenBank/DDBJ whole genome shotgun (WGS) entry which is preliminary data.</text>
</comment>
<evidence type="ECO:0000313" key="3">
    <source>
        <dbReference type="Proteomes" id="UP000294498"/>
    </source>
</evidence>
<name>A0A4R8DI09_9BACT</name>
<proteinExistence type="predicted"/>
<dbReference type="Proteomes" id="UP000294498">
    <property type="component" value="Unassembled WGS sequence"/>
</dbReference>
<sequence length="214" mass="23819">MHSFLVAVLALHITGGTIALFAGFSAIVTSKGGKAHRLAGRVYFWSMTAVFLSVVTLAIAHDNHFLLTVGFFSYYMVVRGYRILYLKKLGRGQKATPLDWGIMAIAGLFIGYLLWWGVFAALGGDRFGIVAIVFGSLGARAVFQDILKFTRGPRDKMHWWYDHINGMGGAYIATLTAVVVVNVQMAPGWVWWLLPAAIGVPVIRYTIWRYRPDF</sequence>
<feature type="transmembrane region" description="Helical" evidence="1">
    <location>
        <begin position="42"/>
        <end position="59"/>
    </location>
</feature>
<evidence type="ECO:0000256" key="1">
    <source>
        <dbReference type="SAM" id="Phobius"/>
    </source>
</evidence>
<dbReference type="AlphaFoldDB" id="A0A4R8DI09"/>
<protein>
    <submittedName>
        <fullName evidence="2">Uncharacterized protein</fullName>
    </submittedName>
</protein>
<keyword evidence="1" id="KW-1133">Transmembrane helix</keyword>
<keyword evidence="1" id="KW-0472">Membrane</keyword>
<feature type="transmembrane region" description="Helical" evidence="1">
    <location>
        <begin position="164"/>
        <end position="183"/>
    </location>
</feature>
<evidence type="ECO:0000313" key="2">
    <source>
        <dbReference type="EMBL" id="TDW97177.1"/>
    </source>
</evidence>
<accession>A0A4R8DI09</accession>
<dbReference type="EMBL" id="SODV01000002">
    <property type="protein sequence ID" value="TDW97177.1"/>
    <property type="molecule type" value="Genomic_DNA"/>
</dbReference>
<organism evidence="2 3">
    <name type="scientific">Dinghuibacter silviterrae</name>
    <dbReference type="NCBI Taxonomy" id="1539049"/>
    <lineage>
        <taxon>Bacteria</taxon>
        <taxon>Pseudomonadati</taxon>
        <taxon>Bacteroidota</taxon>
        <taxon>Chitinophagia</taxon>
        <taxon>Chitinophagales</taxon>
        <taxon>Chitinophagaceae</taxon>
        <taxon>Dinghuibacter</taxon>
    </lineage>
</organism>
<keyword evidence="1" id="KW-0812">Transmembrane</keyword>
<feature type="transmembrane region" description="Helical" evidence="1">
    <location>
        <begin position="189"/>
        <end position="207"/>
    </location>
</feature>
<feature type="transmembrane region" description="Helical" evidence="1">
    <location>
        <begin position="97"/>
        <end position="115"/>
    </location>
</feature>
<keyword evidence="3" id="KW-1185">Reference proteome</keyword>